<dbReference type="EMBL" id="CAJNOU010000042">
    <property type="protein sequence ID" value="CAF0828465.1"/>
    <property type="molecule type" value="Genomic_DNA"/>
</dbReference>
<dbReference type="EMBL" id="CAJNOH010000262">
    <property type="protein sequence ID" value="CAF0973738.1"/>
    <property type="molecule type" value="Genomic_DNA"/>
</dbReference>
<dbReference type="Proteomes" id="UP000663874">
    <property type="component" value="Unassembled WGS sequence"/>
</dbReference>
<evidence type="ECO:0000313" key="10">
    <source>
        <dbReference type="Proteomes" id="UP000663874"/>
    </source>
</evidence>
<dbReference type="Proteomes" id="UP000663889">
    <property type="component" value="Unassembled WGS sequence"/>
</dbReference>
<dbReference type="EMBL" id="CAJOBD010002593">
    <property type="protein sequence ID" value="CAF3893971.1"/>
    <property type="molecule type" value="Genomic_DNA"/>
</dbReference>
<dbReference type="Proteomes" id="UP000663864">
    <property type="component" value="Unassembled WGS sequence"/>
</dbReference>
<evidence type="ECO:0000313" key="7">
    <source>
        <dbReference type="EMBL" id="CAF3953115.1"/>
    </source>
</evidence>
<dbReference type="EMBL" id="CAJOAX010005576">
    <property type="protein sequence ID" value="CAF3953115.1"/>
    <property type="molecule type" value="Genomic_DNA"/>
</dbReference>
<evidence type="ECO:0008006" key="11">
    <source>
        <dbReference type="Google" id="ProtNLM"/>
    </source>
</evidence>
<gene>
    <name evidence="8" type="ORF">FNK824_LOCUS24653</name>
    <name evidence="6" type="ORF">JBS370_LOCUS20514</name>
    <name evidence="5" type="ORF">JXQ802_LOCUS16007</name>
    <name evidence="7" type="ORF">OTI717_LOCUS26491</name>
    <name evidence="4" type="ORF">PYM288_LOCUS13250</name>
    <name evidence="2" type="ORF">RFH988_LOCUS5531</name>
    <name evidence="1" type="ORF">SEV965_LOCUS1990</name>
    <name evidence="3" type="ORF">ZHD862_LOCUS4057</name>
</gene>
<comment type="caution">
    <text evidence="8">The sequence shown here is derived from an EMBL/GenBank/DDBJ whole genome shotgun (WGS) entry which is preliminary data.</text>
</comment>
<evidence type="ECO:0000313" key="1">
    <source>
        <dbReference type="EMBL" id="CAF0828465.1"/>
    </source>
</evidence>
<reference evidence="8" key="1">
    <citation type="submission" date="2021-02" db="EMBL/GenBank/DDBJ databases">
        <authorList>
            <person name="Nowell W R."/>
        </authorList>
    </citation>
    <scope>NUCLEOTIDE SEQUENCE</scope>
</reference>
<dbReference type="OrthoDB" id="10019233at2759"/>
<sequence>MVSNSLNLVNDYVYDPTTNIHYYTNRNSPQNNIQAPSSPPINIQSIDSPARSIRRLHSDDHDDDFTMVTYKKKKKNNNNNNLMYHKNQLYQQSSSSVNNNNCQSSSQLHNHRIITNSNLMHHKATHDSSQHHPDITMAATRYAQTRFPFSPFIIRFSTGNVKDKQAAEEISLFFKNEHQIDILFFNYRSSTFKCSSIEYDILLFVKDANSFTSLLDEDKWPPQIGSQFYTFPSSPTIPPQLSLIIKHVDFHTDMNDFSGDLKAKFPEIKNVIRLKNKFQQDIKMVKIEFVSTLARDQILSAGKININYRSFDVEEYIAPARVLICSKCCGIGHFKRQCTQSNETCKTCGLSFPDLKQHLCSNQPKCIHCGGEHLSNVVSCPVVKQFRAALTKKLLSMNYNSTSTFNCFKYDPVQFPQLNPSHNSSITGSHNMILSKLNELAINMEKMNDNISKITLCNEKFEKFMKDKTDSDKIIQQEINVLKHNDKALEANQVQHELKLKRYENILVKLLMPMLDEMSKVILLLNHDQHGRPMDPGLKTNFEIIRTKLELALEGKDLS</sequence>
<evidence type="ECO:0000313" key="3">
    <source>
        <dbReference type="EMBL" id="CAF0834691.1"/>
    </source>
</evidence>
<dbReference type="EMBL" id="CAJNOT010000094">
    <property type="protein sequence ID" value="CAF0834691.1"/>
    <property type="molecule type" value="Genomic_DNA"/>
</dbReference>
<evidence type="ECO:0000313" key="6">
    <source>
        <dbReference type="EMBL" id="CAF3893971.1"/>
    </source>
</evidence>
<evidence type="ECO:0000313" key="8">
    <source>
        <dbReference type="EMBL" id="CAF3977060.1"/>
    </source>
</evidence>
<organism evidence="8 10">
    <name type="scientific">Rotaria sordida</name>
    <dbReference type="NCBI Taxonomy" id="392033"/>
    <lineage>
        <taxon>Eukaryota</taxon>
        <taxon>Metazoa</taxon>
        <taxon>Spiralia</taxon>
        <taxon>Gnathifera</taxon>
        <taxon>Rotifera</taxon>
        <taxon>Eurotatoria</taxon>
        <taxon>Bdelloidea</taxon>
        <taxon>Philodinida</taxon>
        <taxon>Philodinidae</taxon>
        <taxon>Rotaria</taxon>
    </lineage>
</organism>
<dbReference type="EMBL" id="CAJNOL010000380">
    <property type="protein sequence ID" value="CAF1038178.1"/>
    <property type="molecule type" value="Genomic_DNA"/>
</dbReference>
<dbReference type="Proteomes" id="UP000663882">
    <property type="component" value="Unassembled WGS sequence"/>
</dbReference>
<dbReference type="EMBL" id="CAJNOO010000157">
    <property type="protein sequence ID" value="CAF0832847.1"/>
    <property type="molecule type" value="Genomic_DNA"/>
</dbReference>
<proteinExistence type="predicted"/>
<dbReference type="Proteomes" id="UP000663836">
    <property type="component" value="Unassembled WGS sequence"/>
</dbReference>
<keyword evidence="9" id="KW-1185">Reference proteome</keyword>
<dbReference type="Proteomes" id="UP000663823">
    <property type="component" value="Unassembled WGS sequence"/>
</dbReference>
<dbReference type="EMBL" id="CAJOBE010005553">
    <property type="protein sequence ID" value="CAF3977060.1"/>
    <property type="molecule type" value="Genomic_DNA"/>
</dbReference>
<dbReference type="Proteomes" id="UP000663870">
    <property type="component" value="Unassembled WGS sequence"/>
</dbReference>
<evidence type="ECO:0000313" key="2">
    <source>
        <dbReference type="EMBL" id="CAF0832847.1"/>
    </source>
</evidence>
<evidence type="ECO:0000313" key="5">
    <source>
        <dbReference type="EMBL" id="CAF1038178.1"/>
    </source>
</evidence>
<evidence type="ECO:0000313" key="4">
    <source>
        <dbReference type="EMBL" id="CAF0973738.1"/>
    </source>
</evidence>
<accession>A0A819MC07</accession>
<protein>
    <recommendedName>
        <fullName evidence="11">CCHC-type domain-containing protein</fullName>
    </recommendedName>
</protein>
<dbReference type="AlphaFoldDB" id="A0A819MC07"/>
<name>A0A819MC07_9BILA</name>
<evidence type="ECO:0000313" key="9">
    <source>
        <dbReference type="Proteomes" id="UP000663870"/>
    </source>
</evidence>
<dbReference type="Proteomes" id="UP000663854">
    <property type="component" value="Unassembled WGS sequence"/>
</dbReference>